<dbReference type="GO" id="GO:0016787">
    <property type="term" value="F:hydrolase activity"/>
    <property type="evidence" value="ECO:0007669"/>
    <property type="project" value="UniProtKB-KW"/>
</dbReference>
<dbReference type="PIRSF" id="PIRSF029730">
    <property type="entry name" value="UCP029730"/>
    <property type="match status" value="1"/>
</dbReference>
<keyword evidence="2" id="KW-1185">Reference proteome</keyword>
<keyword evidence="1" id="KW-0378">Hydrolase</keyword>
<comment type="caution">
    <text evidence="1">The sequence shown here is derived from an EMBL/GenBank/DDBJ whole genome shotgun (WGS) entry which is preliminary data.</text>
</comment>
<evidence type="ECO:0000313" key="1">
    <source>
        <dbReference type="EMBL" id="MXO94379.1"/>
    </source>
</evidence>
<dbReference type="InterPro" id="IPR007709">
    <property type="entry name" value="N-FG_amidohydro"/>
</dbReference>
<sequence>MSRFALLNCSDPHPLREHGRKNGASRFLLVGDHAGSCIPEALGDLGLSHADRNRHIALDLGVEELGRALADRLDTVFLSQAYSRLVVDCNRRIDDPDCIVERSDGSIVPGNRGLDAAHRAARLDEIYHTYHAGIASELDRRDAAGIETVFVSLHSFTPSLGGTARPWEVGVLHDGHRDDLARSLLQSLPRTGVVVGDNEPYRMDATDYTVPHHAFERGLRYLELEFRQDILATRLPEMADTLAALLLVTEG</sequence>
<name>A0A845A9Z0_9SPHN</name>
<dbReference type="Proteomes" id="UP000460626">
    <property type="component" value="Unassembled WGS sequence"/>
</dbReference>
<proteinExistence type="predicted"/>
<accession>A0A845A9Z0</accession>
<organism evidence="1 2">
    <name type="scientific">Aurantiacibacter arachoides</name>
    <dbReference type="NCBI Taxonomy" id="1850444"/>
    <lineage>
        <taxon>Bacteria</taxon>
        <taxon>Pseudomonadati</taxon>
        <taxon>Pseudomonadota</taxon>
        <taxon>Alphaproteobacteria</taxon>
        <taxon>Sphingomonadales</taxon>
        <taxon>Erythrobacteraceae</taxon>
        <taxon>Aurantiacibacter</taxon>
    </lineage>
</organism>
<dbReference type="Gene3D" id="3.40.630.40">
    <property type="entry name" value="Zn-dependent exopeptidases"/>
    <property type="match status" value="1"/>
</dbReference>
<dbReference type="RefSeq" id="WP_131453602.1">
    <property type="nucleotide sequence ID" value="NZ_BMJK01000002.1"/>
</dbReference>
<dbReference type="EMBL" id="WTYH01000001">
    <property type="protein sequence ID" value="MXO94379.1"/>
    <property type="molecule type" value="Genomic_DNA"/>
</dbReference>
<evidence type="ECO:0000313" key="2">
    <source>
        <dbReference type="Proteomes" id="UP000460626"/>
    </source>
</evidence>
<dbReference type="OrthoDB" id="8716700at2"/>
<gene>
    <name evidence="1" type="ORF">GRI62_12305</name>
</gene>
<dbReference type="InterPro" id="IPR011227">
    <property type="entry name" value="UCP029730"/>
</dbReference>
<dbReference type="Pfam" id="PF05013">
    <property type="entry name" value="FGase"/>
    <property type="match status" value="1"/>
</dbReference>
<dbReference type="SUPFAM" id="SSF53187">
    <property type="entry name" value="Zn-dependent exopeptidases"/>
    <property type="match status" value="1"/>
</dbReference>
<reference evidence="1 2" key="1">
    <citation type="submission" date="2019-12" db="EMBL/GenBank/DDBJ databases">
        <title>Genomic-based taxomic classification of the family Erythrobacteraceae.</title>
        <authorList>
            <person name="Xu L."/>
        </authorList>
    </citation>
    <scope>NUCLEOTIDE SEQUENCE [LARGE SCALE GENOMIC DNA]</scope>
    <source>
        <strain evidence="1 2">RC4-10-4</strain>
    </source>
</reference>
<protein>
    <submittedName>
        <fullName evidence="1">N-formylglutamate amidohydrolase</fullName>
    </submittedName>
</protein>
<dbReference type="AlphaFoldDB" id="A0A845A9Z0"/>